<evidence type="ECO:0000256" key="4">
    <source>
        <dbReference type="ARBA" id="ARBA00005517"/>
    </source>
</evidence>
<evidence type="ECO:0000256" key="11">
    <source>
        <dbReference type="ARBA" id="ARBA00049144"/>
    </source>
</evidence>
<dbReference type="PANTHER" id="PTHR48078">
    <property type="entry name" value="THREONINE DEHYDRATASE, MITOCHONDRIAL-RELATED"/>
    <property type="match status" value="1"/>
</dbReference>
<dbReference type="GO" id="GO:0009097">
    <property type="term" value="P:isoleucine biosynthetic process"/>
    <property type="evidence" value="ECO:0007669"/>
    <property type="project" value="TreeGrafter"/>
</dbReference>
<dbReference type="EC" id="4.2.3.1" evidence="5 12"/>
<evidence type="ECO:0000259" key="16">
    <source>
        <dbReference type="Pfam" id="PF00291"/>
    </source>
</evidence>
<dbReference type="GO" id="GO:0004795">
    <property type="term" value="F:threonine synthase activity"/>
    <property type="evidence" value="ECO:0007669"/>
    <property type="project" value="UniProtKB-UniRule"/>
</dbReference>
<accession>A0AA45WRW0</accession>
<dbReference type="FunFam" id="3.40.50.1100:FF:000013">
    <property type="entry name" value="Threonine synthase"/>
    <property type="match status" value="1"/>
</dbReference>
<feature type="domain" description="Tryptophan synthase beta chain-like PALP" evidence="16">
    <location>
        <begin position="23"/>
        <end position="316"/>
    </location>
</feature>
<comment type="caution">
    <text evidence="17">The sequence shown here is derived from an EMBL/GenBank/DDBJ whole genome shotgun (WGS) entry which is preliminary data.</text>
</comment>
<proteinExistence type="inferred from homology"/>
<dbReference type="FunFam" id="3.40.50.1100:FF:000014">
    <property type="entry name" value="Threonine synthase"/>
    <property type="match status" value="1"/>
</dbReference>
<dbReference type="GO" id="GO:0030170">
    <property type="term" value="F:pyridoxal phosphate binding"/>
    <property type="evidence" value="ECO:0007669"/>
    <property type="project" value="InterPro"/>
</dbReference>
<evidence type="ECO:0000256" key="10">
    <source>
        <dbReference type="ARBA" id="ARBA00023239"/>
    </source>
</evidence>
<dbReference type="CDD" id="cd01563">
    <property type="entry name" value="Thr-synth_1"/>
    <property type="match status" value="1"/>
</dbReference>
<dbReference type="AlphaFoldDB" id="A0AA45WRW0"/>
<keyword evidence="8 13" id="KW-0791">Threonine biosynthesis</keyword>
<evidence type="ECO:0000256" key="3">
    <source>
        <dbReference type="ARBA" id="ARBA00004979"/>
    </source>
</evidence>
<dbReference type="Gene3D" id="3.40.50.1100">
    <property type="match status" value="2"/>
</dbReference>
<evidence type="ECO:0000256" key="2">
    <source>
        <dbReference type="ARBA" id="ARBA00003648"/>
    </source>
</evidence>
<dbReference type="EMBL" id="FXTU01000009">
    <property type="protein sequence ID" value="SMP32582.1"/>
    <property type="molecule type" value="Genomic_DNA"/>
</dbReference>
<evidence type="ECO:0000313" key="18">
    <source>
        <dbReference type="Proteomes" id="UP001157946"/>
    </source>
</evidence>
<keyword evidence="10 13" id="KW-0456">Lyase</keyword>
<comment type="catalytic activity">
    <reaction evidence="11 13">
        <text>O-phospho-L-homoserine + H2O = L-threonine + phosphate</text>
        <dbReference type="Rhea" id="RHEA:10840"/>
        <dbReference type="ChEBI" id="CHEBI:15377"/>
        <dbReference type="ChEBI" id="CHEBI:43474"/>
        <dbReference type="ChEBI" id="CHEBI:57590"/>
        <dbReference type="ChEBI" id="CHEBI:57926"/>
        <dbReference type="EC" id="4.2.3.1"/>
    </reaction>
</comment>
<gene>
    <name evidence="17" type="ORF">SAMN06265361_10914</name>
</gene>
<comment type="pathway">
    <text evidence="3 13">Amino-acid biosynthesis; L-threonine biosynthesis; L-threonine from L-aspartate: step 5/5.</text>
</comment>
<protein>
    <recommendedName>
        <fullName evidence="6 12">Threonine synthase</fullName>
        <ecNumber evidence="5 12">4.2.3.1</ecNumber>
    </recommendedName>
</protein>
<comment type="function">
    <text evidence="2 13">Catalyzes the gamma-elimination of phosphate from L-phosphohomoserine and the beta-addition of water to produce L-threonine.</text>
</comment>
<feature type="binding site" evidence="14">
    <location>
        <position position="85"/>
    </location>
    <ligand>
        <name>pyridoxal 5'-phosphate</name>
        <dbReference type="ChEBI" id="CHEBI:597326"/>
    </ligand>
</feature>
<dbReference type="Pfam" id="PF00291">
    <property type="entry name" value="PALP"/>
    <property type="match status" value="1"/>
</dbReference>
<dbReference type="GO" id="GO:0006567">
    <property type="term" value="P:L-threonine catabolic process"/>
    <property type="evidence" value="ECO:0007669"/>
    <property type="project" value="TreeGrafter"/>
</dbReference>
<feature type="binding site" evidence="14">
    <location>
        <begin position="185"/>
        <end position="189"/>
    </location>
    <ligand>
        <name>pyridoxal 5'-phosphate</name>
        <dbReference type="ChEBI" id="CHEBI:597326"/>
    </ligand>
</feature>
<evidence type="ECO:0000256" key="6">
    <source>
        <dbReference type="ARBA" id="ARBA00018679"/>
    </source>
</evidence>
<dbReference type="InterPro" id="IPR000634">
    <property type="entry name" value="Ser/Thr_deHydtase_PyrdxlP-BS"/>
</dbReference>
<feature type="modified residue" description="N6-(pyridoxal phosphate)lysine" evidence="15">
    <location>
        <position position="59"/>
    </location>
</feature>
<dbReference type="Proteomes" id="UP001157946">
    <property type="component" value="Unassembled WGS sequence"/>
</dbReference>
<keyword evidence="9 13" id="KW-0663">Pyridoxal phosphate</keyword>
<evidence type="ECO:0000256" key="1">
    <source>
        <dbReference type="ARBA" id="ARBA00001933"/>
    </source>
</evidence>
<reference evidence="17" key="1">
    <citation type="submission" date="2017-05" db="EMBL/GenBank/DDBJ databases">
        <authorList>
            <person name="Varghese N."/>
            <person name="Submissions S."/>
        </authorList>
    </citation>
    <scope>NUCLEOTIDE SEQUENCE</scope>
    <source>
        <strain evidence="17">DSM 45262</strain>
    </source>
</reference>
<dbReference type="SUPFAM" id="SSF53686">
    <property type="entry name" value="Tryptophan synthase beta subunit-like PLP-dependent enzymes"/>
    <property type="match status" value="1"/>
</dbReference>
<evidence type="ECO:0000256" key="9">
    <source>
        <dbReference type="ARBA" id="ARBA00022898"/>
    </source>
</evidence>
<dbReference type="InterPro" id="IPR036052">
    <property type="entry name" value="TrpB-like_PALP_sf"/>
</dbReference>
<organism evidence="17 18">
    <name type="scientific">Laceyella tengchongensis</name>
    <dbReference type="NCBI Taxonomy" id="574699"/>
    <lineage>
        <taxon>Bacteria</taxon>
        <taxon>Bacillati</taxon>
        <taxon>Bacillota</taxon>
        <taxon>Bacilli</taxon>
        <taxon>Bacillales</taxon>
        <taxon>Thermoactinomycetaceae</taxon>
        <taxon>Laceyella</taxon>
    </lineage>
</organism>
<comment type="cofactor">
    <cofactor evidence="1 13 14">
        <name>pyridoxal 5'-phosphate</name>
        <dbReference type="ChEBI" id="CHEBI:597326"/>
    </cofactor>
</comment>
<dbReference type="GO" id="GO:0004794">
    <property type="term" value="F:threonine deaminase activity"/>
    <property type="evidence" value="ECO:0007669"/>
    <property type="project" value="TreeGrafter"/>
</dbReference>
<dbReference type="NCBIfam" id="TIGR00260">
    <property type="entry name" value="thrC"/>
    <property type="match status" value="1"/>
</dbReference>
<dbReference type="RefSeq" id="WP_102991220.1">
    <property type="nucleotide sequence ID" value="NZ_FXTU01000009.1"/>
</dbReference>
<dbReference type="PIRSF" id="PIRSF038945">
    <property type="entry name" value="Thr_synthase"/>
    <property type="match status" value="1"/>
</dbReference>
<feature type="binding site" evidence="14">
    <location>
        <position position="315"/>
    </location>
    <ligand>
        <name>pyridoxal 5'-phosphate</name>
        <dbReference type="ChEBI" id="CHEBI:597326"/>
    </ligand>
</feature>
<evidence type="ECO:0000256" key="7">
    <source>
        <dbReference type="ARBA" id="ARBA00022605"/>
    </source>
</evidence>
<evidence type="ECO:0000313" key="17">
    <source>
        <dbReference type="EMBL" id="SMP32582.1"/>
    </source>
</evidence>
<comment type="similarity">
    <text evidence="4 13">Belongs to the threonine synthase family.</text>
</comment>
<dbReference type="InterPro" id="IPR004450">
    <property type="entry name" value="Thr_synthase-like"/>
</dbReference>
<dbReference type="InterPro" id="IPR050147">
    <property type="entry name" value="Ser/Thr_Dehydratase"/>
</dbReference>
<evidence type="ECO:0000256" key="12">
    <source>
        <dbReference type="NCBIfam" id="TIGR00260"/>
    </source>
</evidence>
<dbReference type="PANTHER" id="PTHR48078:SF6">
    <property type="entry name" value="L-THREONINE DEHYDRATASE CATABOLIC TDCB"/>
    <property type="match status" value="1"/>
</dbReference>
<sequence length="355" mass="38046">MRQGILEKYRPFLPITEQTPALTLYEGETPLYHAARLSQELGVQLYLKFEGANPTGSFKDRGMVLAIAKAKEAGSQAVMCASTGNTSASAAAYAAKLGLDCYVVVPHRHIALGKLSQAVMYGAKVLAMEGNFDQALALVREITDEYPITLVNSINPYRIEGQKTAAFEVCDQLGQAPDILAIPVGNAGNITAYWKGFSEYAQAHRIQHLPCMWGFEAEGSAAIVRGEPIEEPETIATAIRIGNPASWQTAVAAATESKGLIDSVTDEEILSAYRMIARMEGVFCEPASAASVAGVIKQHRQGRLPAGSTVVCVLTGNGLKDPTTALESLDVKPEVIPCSKEAILQHVVTERGLTR</sequence>
<dbReference type="GO" id="GO:0006565">
    <property type="term" value="P:L-serine catabolic process"/>
    <property type="evidence" value="ECO:0007669"/>
    <property type="project" value="TreeGrafter"/>
</dbReference>
<keyword evidence="7 13" id="KW-0028">Amino-acid biosynthesis</keyword>
<dbReference type="GO" id="GO:0003941">
    <property type="term" value="F:L-serine ammonia-lyase activity"/>
    <property type="evidence" value="ECO:0007669"/>
    <property type="project" value="TreeGrafter"/>
</dbReference>
<evidence type="ECO:0000256" key="15">
    <source>
        <dbReference type="PIRSR" id="PIRSR038945-2"/>
    </source>
</evidence>
<dbReference type="PROSITE" id="PS00165">
    <property type="entry name" value="DEHYDRATASE_SER_THR"/>
    <property type="match status" value="1"/>
</dbReference>
<dbReference type="InterPro" id="IPR001926">
    <property type="entry name" value="TrpB-like_PALP"/>
</dbReference>
<evidence type="ECO:0000256" key="14">
    <source>
        <dbReference type="PIRSR" id="PIRSR038945-1"/>
    </source>
</evidence>
<keyword evidence="18" id="KW-1185">Reference proteome</keyword>
<evidence type="ECO:0000256" key="5">
    <source>
        <dbReference type="ARBA" id="ARBA00013028"/>
    </source>
</evidence>
<name>A0AA45WRW0_9BACL</name>
<evidence type="ECO:0000256" key="13">
    <source>
        <dbReference type="PIRNR" id="PIRNR038945"/>
    </source>
</evidence>
<dbReference type="GO" id="GO:0009088">
    <property type="term" value="P:threonine biosynthetic process"/>
    <property type="evidence" value="ECO:0007669"/>
    <property type="project" value="UniProtKB-UniRule"/>
</dbReference>
<dbReference type="InterPro" id="IPR026260">
    <property type="entry name" value="Thr_Synthase_bac/arc"/>
</dbReference>
<evidence type="ECO:0000256" key="8">
    <source>
        <dbReference type="ARBA" id="ARBA00022697"/>
    </source>
</evidence>